<reference evidence="4 5" key="1">
    <citation type="submission" date="2018-07" db="EMBL/GenBank/DDBJ databases">
        <title>Genomic Encyclopedia of Type Strains, Phase IV (KMG-IV): sequencing the most valuable type-strain genomes for metagenomic binning, comparative biology and taxonomic classification.</title>
        <authorList>
            <person name="Goeker M."/>
        </authorList>
    </citation>
    <scope>NUCLEOTIDE SEQUENCE [LARGE SCALE GENOMIC DNA]</scope>
    <source>
        <strain evidence="4 5">DSM 26407</strain>
    </source>
</reference>
<gene>
    <name evidence="4" type="ORF">DFQ59_102361</name>
</gene>
<dbReference type="PANTHER" id="PTHR33937:SF1">
    <property type="entry name" value="IRON-MOLIBDENUM COFACTOR PROCESSING PROTEIN"/>
    <property type="match status" value="1"/>
</dbReference>
<dbReference type="EMBL" id="QPJY01000002">
    <property type="protein sequence ID" value="RCX32011.1"/>
    <property type="molecule type" value="Genomic_DNA"/>
</dbReference>
<name>A0A369CEK9_9GAMM</name>
<dbReference type="Gene3D" id="3.30.420.130">
    <property type="entry name" value="Dinitrogenase iron-molybdenum cofactor biosynthesis domain"/>
    <property type="match status" value="1"/>
</dbReference>
<dbReference type="SUPFAM" id="SSF53146">
    <property type="entry name" value="Nitrogenase accessory factor-like"/>
    <property type="match status" value="1"/>
</dbReference>
<dbReference type="PANTHER" id="PTHR33937">
    <property type="entry name" value="IRON-MOLYBDENUM PROTEIN-RELATED-RELATED"/>
    <property type="match status" value="1"/>
</dbReference>
<dbReference type="Proteomes" id="UP000252707">
    <property type="component" value="Unassembled WGS sequence"/>
</dbReference>
<evidence type="ECO:0000256" key="1">
    <source>
        <dbReference type="ARBA" id="ARBA00010285"/>
    </source>
</evidence>
<dbReference type="InterPro" id="IPR003731">
    <property type="entry name" value="Di-Nase_FeMo-co_biosynth"/>
</dbReference>
<dbReference type="Pfam" id="PF02579">
    <property type="entry name" value="Nitro_FeMo-Co"/>
    <property type="match status" value="1"/>
</dbReference>
<protein>
    <submittedName>
        <fullName evidence="4">Nitrogen fixation protein NifX</fullName>
    </submittedName>
</protein>
<evidence type="ECO:0000259" key="3">
    <source>
        <dbReference type="Pfam" id="PF02579"/>
    </source>
</evidence>
<dbReference type="AlphaFoldDB" id="A0A369CEK9"/>
<dbReference type="InterPro" id="IPR034169">
    <property type="entry name" value="NifX-like"/>
</dbReference>
<evidence type="ECO:0000256" key="2">
    <source>
        <dbReference type="ARBA" id="ARBA00023231"/>
    </source>
</evidence>
<feature type="domain" description="Dinitrogenase iron-molybdenum cofactor biosynthesis" evidence="3">
    <location>
        <begin position="33"/>
        <end position="130"/>
    </location>
</feature>
<keyword evidence="2" id="KW-0535">Nitrogen fixation</keyword>
<dbReference type="CDD" id="cd00853">
    <property type="entry name" value="NifX"/>
    <property type="match status" value="1"/>
</dbReference>
<sequence length="166" mass="17776">MPLERRLQVLGSGTEEEFMKTALKVAFASTDMKSVNQHFGAASAFAIYAVDRDQAHLVEVVQFQDVRSAAEAGGRNEDKLAAKIDALAGCVAAYSQAVGASAVAQLKARNIQPVKVSAGSAIGELIASLQEELRSGPNAWLAQAIRRHTRTDAGRFDAMESEGWEE</sequence>
<accession>A0A369CEK9</accession>
<evidence type="ECO:0000313" key="4">
    <source>
        <dbReference type="EMBL" id="RCX32011.1"/>
    </source>
</evidence>
<proteinExistence type="inferred from homology"/>
<dbReference type="OrthoDB" id="9797941at2"/>
<organism evidence="4 5">
    <name type="scientific">Thioalbus denitrificans</name>
    <dbReference type="NCBI Taxonomy" id="547122"/>
    <lineage>
        <taxon>Bacteria</taxon>
        <taxon>Pseudomonadati</taxon>
        <taxon>Pseudomonadota</taxon>
        <taxon>Gammaproteobacteria</taxon>
        <taxon>Chromatiales</taxon>
        <taxon>Ectothiorhodospiraceae</taxon>
        <taxon>Thioalbus</taxon>
    </lineage>
</organism>
<keyword evidence="5" id="KW-1185">Reference proteome</keyword>
<evidence type="ECO:0000313" key="5">
    <source>
        <dbReference type="Proteomes" id="UP000252707"/>
    </source>
</evidence>
<dbReference type="InterPro" id="IPR051840">
    <property type="entry name" value="NifX/NifY_domain"/>
</dbReference>
<comment type="similarity">
    <text evidence="1">Belongs to the NifX/NifY family.</text>
</comment>
<comment type="caution">
    <text evidence="4">The sequence shown here is derived from an EMBL/GenBank/DDBJ whole genome shotgun (WGS) entry which is preliminary data.</text>
</comment>
<dbReference type="InterPro" id="IPR036105">
    <property type="entry name" value="DiNase_FeMo-co_biosyn_sf"/>
</dbReference>